<sequence>MLECYPLSSDAPPITPTAREAKVWRSVWNYTDARKMQFRTSPSVPCQQAKMSPPPRVKPRGV</sequence>
<dbReference type="Proteomes" id="UP000324222">
    <property type="component" value="Unassembled WGS sequence"/>
</dbReference>
<gene>
    <name evidence="2" type="ORF">E2C01_054331</name>
</gene>
<comment type="caution">
    <text evidence="2">The sequence shown here is derived from an EMBL/GenBank/DDBJ whole genome shotgun (WGS) entry which is preliminary data.</text>
</comment>
<feature type="compositionally biased region" description="Polar residues" evidence="1">
    <location>
        <begin position="39"/>
        <end position="50"/>
    </location>
</feature>
<evidence type="ECO:0000313" key="2">
    <source>
        <dbReference type="EMBL" id="MPC60292.1"/>
    </source>
</evidence>
<protein>
    <submittedName>
        <fullName evidence="2">Uncharacterized protein</fullName>
    </submittedName>
</protein>
<proteinExistence type="predicted"/>
<dbReference type="EMBL" id="VSRR010017363">
    <property type="protein sequence ID" value="MPC60292.1"/>
    <property type="molecule type" value="Genomic_DNA"/>
</dbReference>
<feature type="region of interest" description="Disordered" evidence="1">
    <location>
        <begin position="39"/>
        <end position="62"/>
    </location>
</feature>
<reference evidence="2 3" key="1">
    <citation type="submission" date="2019-05" db="EMBL/GenBank/DDBJ databases">
        <title>Another draft genome of Portunus trituberculatus and its Hox gene families provides insights of decapod evolution.</title>
        <authorList>
            <person name="Jeong J.-H."/>
            <person name="Song I."/>
            <person name="Kim S."/>
            <person name="Choi T."/>
            <person name="Kim D."/>
            <person name="Ryu S."/>
            <person name="Kim W."/>
        </authorList>
    </citation>
    <scope>NUCLEOTIDE SEQUENCE [LARGE SCALE GENOMIC DNA]</scope>
    <source>
        <tissue evidence="2">Muscle</tissue>
    </source>
</reference>
<accession>A0A5B7GN68</accession>
<evidence type="ECO:0000256" key="1">
    <source>
        <dbReference type="SAM" id="MobiDB-lite"/>
    </source>
</evidence>
<organism evidence="2 3">
    <name type="scientific">Portunus trituberculatus</name>
    <name type="common">Swimming crab</name>
    <name type="synonym">Neptunus trituberculatus</name>
    <dbReference type="NCBI Taxonomy" id="210409"/>
    <lineage>
        <taxon>Eukaryota</taxon>
        <taxon>Metazoa</taxon>
        <taxon>Ecdysozoa</taxon>
        <taxon>Arthropoda</taxon>
        <taxon>Crustacea</taxon>
        <taxon>Multicrustacea</taxon>
        <taxon>Malacostraca</taxon>
        <taxon>Eumalacostraca</taxon>
        <taxon>Eucarida</taxon>
        <taxon>Decapoda</taxon>
        <taxon>Pleocyemata</taxon>
        <taxon>Brachyura</taxon>
        <taxon>Eubrachyura</taxon>
        <taxon>Portunoidea</taxon>
        <taxon>Portunidae</taxon>
        <taxon>Portuninae</taxon>
        <taxon>Portunus</taxon>
    </lineage>
</organism>
<dbReference type="AlphaFoldDB" id="A0A5B7GN68"/>
<keyword evidence="3" id="KW-1185">Reference proteome</keyword>
<evidence type="ECO:0000313" key="3">
    <source>
        <dbReference type="Proteomes" id="UP000324222"/>
    </source>
</evidence>
<name>A0A5B7GN68_PORTR</name>